<organism evidence="1 2">
    <name type="scientific">Oleispira antarctica RB-8</name>
    <dbReference type="NCBI Taxonomy" id="698738"/>
    <lineage>
        <taxon>Bacteria</taxon>
        <taxon>Pseudomonadati</taxon>
        <taxon>Pseudomonadota</taxon>
        <taxon>Gammaproteobacteria</taxon>
        <taxon>Oceanospirillales</taxon>
        <taxon>Oceanospirillaceae</taxon>
        <taxon>Oleispira</taxon>
    </lineage>
</organism>
<dbReference type="OrthoDB" id="5727566at2"/>
<dbReference type="KEGG" id="oai:OLEAN_C32470"/>
<evidence type="ECO:0000313" key="2">
    <source>
        <dbReference type="Proteomes" id="UP000032749"/>
    </source>
</evidence>
<dbReference type="STRING" id="698738.OLEAN_C32470"/>
<protein>
    <recommendedName>
        <fullName evidence="3">Metal-dependent hydrolase</fullName>
    </recommendedName>
</protein>
<dbReference type="AlphaFoldDB" id="R4YTZ5"/>
<keyword evidence="2" id="KW-1185">Reference proteome</keyword>
<reference evidence="1 2" key="1">
    <citation type="journal article" date="2013" name="Nat. Commun.">
        <title>Genome sequence and functional genomic analysis of the oil-degrading bacterium Oleispira antarctica.</title>
        <authorList>
            <person name="Kube M."/>
            <person name="Chernikova T.N."/>
            <person name="Al-Ramahi Y."/>
            <person name="Beloqui A."/>
            <person name="Lopez-Cortez N."/>
            <person name="Guazzaroni M.E."/>
            <person name="Heipieper H.J."/>
            <person name="Klages S."/>
            <person name="Kotsyurbenko O.R."/>
            <person name="Langer I."/>
            <person name="Nechitaylo T.Y."/>
            <person name="Lunsdorf H."/>
            <person name="Fernandez M."/>
            <person name="Juarez S."/>
            <person name="Ciordia S."/>
            <person name="Singer A."/>
            <person name="Kagan O."/>
            <person name="Egorova O."/>
            <person name="Petit P.A."/>
            <person name="Stogios P."/>
            <person name="Kim Y."/>
            <person name="Tchigvintsev A."/>
            <person name="Flick R."/>
            <person name="Denaro R."/>
            <person name="Genovese M."/>
            <person name="Albar J.P."/>
            <person name="Reva O.N."/>
            <person name="Martinez-Gomariz M."/>
            <person name="Tran H."/>
            <person name="Ferrer M."/>
            <person name="Savchenko A."/>
            <person name="Yakunin A.F."/>
            <person name="Yakimov M.M."/>
            <person name="Golyshina O.V."/>
            <person name="Reinhardt R."/>
            <person name="Golyshin P.N."/>
        </authorList>
    </citation>
    <scope>NUCLEOTIDE SEQUENCE [LARGE SCALE GENOMIC DNA]</scope>
</reference>
<dbReference type="PANTHER" id="PTHR39456:SF1">
    <property type="entry name" value="METAL-DEPENDENT HYDROLASE"/>
    <property type="match status" value="1"/>
</dbReference>
<name>R4YTZ5_OLEAN</name>
<accession>R4YTZ5</accession>
<dbReference type="Pfam" id="PF10118">
    <property type="entry name" value="Metal_hydrol"/>
    <property type="match status" value="1"/>
</dbReference>
<dbReference type="PANTHER" id="PTHR39456">
    <property type="entry name" value="METAL-DEPENDENT HYDROLASE"/>
    <property type="match status" value="1"/>
</dbReference>
<dbReference type="HOGENOM" id="CLU_051636_0_1_6"/>
<dbReference type="Proteomes" id="UP000032749">
    <property type="component" value="Chromosome"/>
</dbReference>
<dbReference type="PIRSF" id="PIRSF007580">
    <property type="entry name" value="UCP07580"/>
    <property type="match status" value="1"/>
</dbReference>
<dbReference type="EMBL" id="FO203512">
    <property type="protein sequence ID" value="CCK77423.1"/>
    <property type="molecule type" value="Genomic_DNA"/>
</dbReference>
<sequence length="274" mass="31153">MSKVLSTKLSGDSTIPVRKMSFDFSNVPKDYMNGSLAKSHLFDGLNLLFPEGERFFMRAVRDGLNKIDNPDLKQQARGFFGQETQHAIEHEKFFDVLEQNGYVFRDKLKKLDKFILKMRDVLPAGLRLSMTAGAEHLTAVLGAATLVDDDIEKSHPAMRDLIQWHAIEEIEHKAIAFDVYQESNGNYLLRILGYISAMLFIHITSNSLMKSFLLQDGYSKKEARKLLKETQKSMLLKHKNLGKDLRAYFKPSFHPNNIDESGLVGKAMDRLGIA</sequence>
<evidence type="ECO:0008006" key="3">
    <source>
        <dbReference type="Google" id="ProtNLM"/>
    </source>
</evidence>
<evidence type="ECO:0000313" key="1">
    <source>
        <dbReference type="EMBL" id="CCK77423.1"/>
    </source>
</evidence>
<gene>
    <name evidence="1" type="ORF">OLEAN_C32470</name>
</gene>
<proteinExistence type="predicted"/>
<dbReference type="InterPro" id="IPR016516">
    <property type="entry name" value="UCP07580"/>
</dbReference>